<keyword evidence="2" id="KW-1185">Reference proteome</keyword>
<dbReference type="GO" id="GO:0016757">
    <property type="term" value="F:glycosyltransferase activity"/>
    <property type="evidence" value="ECO:0007669"/>
    <property type="project" value="TreeGrafter"/>
</dbReference>
<proteinExistence type="predicted"/>
<evidence type="ECO:0000313" key="2">
    <source>
        <dbReference type="Proteomes" id="UP000525652"/>
    </source>
</evidence>
<dbReference type="Pfam" id="PF13692">
    <property type="entry name" value="Glyco_trans_1_4"/>
    <property type="match status" value="1"/>
</dbReference>
<dbReference type="Gene3D" id="3.40.50.2000">
    <property type="entry name" value="Glycogen Phosphorylase B"/>
    <property type="match status" value="1"/>
</dbReference>
<dbReference type="SUPFAM" id="SSF53756">
    <property type="entry name" value="UDP-Glycosyltransferase/glycogen phosphorylase"/>
    <property type="match status" value="1"/>
</dbReference>
<comment type="caution">
    <text evidence="1">The sequence shown here is derived from an EMBL/GenBank/DDBJ whole genome shotgun (WGS) entry which is preliminary data.</text>
</comment>
<dbReference type="InterPro" id="IPR050194">
    <property type="entry name" value="Glycosyltransferase_grp1"/>
</dbReference>
<sequence length="327" mass="36675">MLSRLKERLRLEARVWSGRKEAKSSNARIALFHDFAPPPTGGGHQFLRALMAEWERMGIEVAVNCLPDSAEAVLINSFNFTSDLLRRLWDRDVRMVHRVDGPLQVYRGFDDGTDLEIARLNREFSSASIFQSEFSRSENDRLGFGLLPGPVICNAADRTIFQPRQGKFPSGNKPIRVIAASWSDNPNKGLDVFQWLEKNLDSSRFQFTFVGRAQMEFENLRHIPAVPSDELATLLRENDIFLTASLNDPCSNSVIEALTVGLPCVYRRSGGHPELVGKAGAGFDSPEEIPDLLDEVGQNWAKYAGEIRVPEITSVAKEYLRVLEVTP</sequence>
<organism evidence="1 2">
    <name type="scientific">Puniceicoccus vermicola</name>
    <dbReference type="NCBI Taxonomy" id="388746"/>
    <lineage>
        <taxon>Bacteria</taxon>
        <taxon>Pseudomonadati</taxon>
        <taxon>Verrucomicrobiota</taxon>
        <taxon>Opitutia</taxon>
        <taxon>Puniceicoccales</taxon>
        <taxon>Puniceicoccaceae</taxon>
        <taxon>Puniceicoccus</taxon>
    </lineage>
</organism>
<dbReference type="CDD" id="cd03801">
    <property type="entry name" value="GT4_PimA-like"/>
    <property type="match status" value="1"/>
</dbReference>
<evidence type="ECO:0000313" key="1">
    <source>
        <dbReference type="EMBL" id="MBC2601099.1"/>
    </source>
</evidence>
<dbReference type="PANTHER" id="PTHR45947:SF3">
    <property type="entry name" value="SULFOQUINOVOSYL TRANSFERASE SQD2"/>
    <property type="match status" value="1"/>
</dbReference>
<dbReference type="Proteomes" id="UP000525652">
    <property type="component" value="Unassembled WGS sequence"/>
</dbReference>
<accession>A0A7X1E3L2</accession>
<dbReference type="EMBL" id="JACHVA010000046">
    <property type="protein sequence ID" value="MBC2601099.1"/>
    <property type="molecule type" value="Genomic_DNA"/>
</dbReference>
<gene>
    <name evidence="1" type="ORF">H5P30_04815</name>
</gene>
<dbReference type="AlphaFoldDB" id="A0A7X1E3L2"/>
<name>A0A7X1E3L2_9BACT</name>
<protein>
    <submittedName>
        <fullName evidence="1">Glycosyltransferase family 4 protein</fullName>
    </submittedName>
</protein>
<dbReference type="RefSeq" id="WP_185691824.1">
    <property type="nucleotide sequence ID" value="NZ_JACHVA010000046.1"/>
</dbReference>
<reference evidence="1 2" key="1">
    <citation type="submission" date="2020-07" db="EMBL/GenBank/DDBJ databases">
        <authorList>
            <person name="Feng X."/>
        </authorList>
    </citation>
    <scope>NUCLEOTIDE SEQUENCE [LARGE SCALE GENOMIC DNA]</scope>
    <source>
        <strain evidence="1 2">JCM14086</strain>
    </source>
</reference>
<keyword evidence="1" id="KW-0808">Transferase</keyword>
<dbReference type="PANTHER" id="PTHR45947">
    <property type="entry name" value="SULFOQUINOVOSYL TRANSFERASE SQD2"/>
    <property type="match status" value="1"/>
</dbReference>